<sequence>MGSTIRLFCWLICCASLTSSFEKNDYPKQHKTVIQKNPILFECRIQNITGCWWNFEGKLLYVEDNAVSNKLLANSELLDNYSLFIESTFLFHEGVFECINNTGIVSWYFLEVMVVSQRKEVMRILRFFTCSLVLCAPFLCYVKTLFCESPQYIELWKAGIINCVVDENYFGMYWYNSSESRKNTPLLSLEGSTFGGAVYPSNEFHLLENGSLSIIEVTLQHEHIFRVVLVVNKELGLIEKKDVQVVVILNLRKIFLE</sequence>
<reference evidence="2" key="1">
    <citation type="submission" date="2021-10" db="EMBL/GenBank/DDBJ databases">
        <title>Tropical sea cucumber genome reveals ecological adaptation and Cuvierian tubules defense mechanism.</title>
        <authorList>
            <person name="Chen T."/>
        </authorList>
    </citation>
    <scope>NUCLEOTIDE SEQUENCE</scope>
    <source>
        <strain evidence="2">Nanhai2018</strain>
        <tissue evidence="2">Muscle</tissue>
    </source>
</reference>
<dbReference type="EMBL" id="JAIZAY010000001">
    <property type="protein sequence ID" value="KAJ8050331.1"/>
    <property type="molecule type" value="Genomic_DNA"/>
</dbReference>
<feature type="chain" id="PRO_5040129014" evidence="1">
    <location>
        <begin position="21"/>
        <end position="257"/>
    </location>
</feature>
<dbReference type="OrthoDB" id="6413693at2759"/>
<organism evidence="2 3">
    <name type="scientific">Holothuria leucospilota</name>
    <name type="common">Black long sea cucumber</name>
    <name type="synonym">Mertensiothuria leucospilota</name>
    <dbReference type="NCBI Taxonomy" id="206669"/>
    <lineage>
        <taxon>Eukaryota</taxon>
        <taxon>Metazoa</taxon>
        <taxon>Echinodermata</taxon>
        <taxon>Eleutherozoa</taxon>
        <taxon>Echinozoa</taxon>
        <taxon>Holothuroidea</taxon>
        <taxon>Aspidochirotacea</taxon>
        <taxon>Aspidochirotida</taxon>
        <taxon>Holothuriidae</taxon>
        <taxon>Holothuria</taxon>
    </lineage>
</organism>
<dbReference type="SUPFAM" id="SSF48726">
    <property type="entry name" value="Immunoglobulin"/>
    <property type="match status" value="1"/>
</dbReference>
<evidence type="ECO:0000313" key="3">
    <source>
        <dbReference type="Proteomes" id="UP001152320"/>
    </source>
</evidence>
<feature type="signal peptide" evidence="1">
    <location>
        <begin position="1"/>
        <end position="20"/>
    </location>
</feature>
<name>A0A9Q1CSN0_HOLLE</name>
<dbReference type="Proteomes" id="UP001152320">
    <property type="component" value="Chromosome 1"/>
</dbReference>
<keyword evidence="3" id="KW-1185">Reference proteome</keyword>
<comment type="caution">
    <text evidence="2">The sequence shown here is derived from an EMBL/GenBank/DDBJ whole genome shotgun (WGS) entry which is preliminary data.</text>
</comment>
<evidence type="ECO:0000256" key="1">
    <source>
        <dbReference type="SAM" id="SignalP"/>
    </source>
</evidence>
<proteinExistence type="predicted"/>
<dbReference type="InterPro" id="IPR036179">
    <property type="entry name" value="Ig-like_dom_sf"/>
</dbReference>
<dbReference type="AlphaFoldDB" id="A0A9Q1CSN0"/>
<protein>
    <submittedName>
        <fullName evidence="2">Uncharacterized protein</fullName>
    </submittedName>
</protein>
<keyword evidence="1" id="KW-0732">Signal</keyword>
<accession>A0A9Q1CSN0</accession>
<gene>
    <name evidence="2" type="ORF">HOLleu_03488</name>
</gene>
<evidence type="ECO:0000313" key="2">
    <source>
        <dbReference type="EMBL" id="KAJ8050331.1"/>
    </source>
</evidence>